<keyword evidence="2" id="KW-1185">Reference proteome</keyword>
<reference evidence="1" key="2">
    <citation type="submission" date="2020-09" db="EMBL/GenBank/DDBJ databases">
        <authorList>
            <person name="Sun Q."/>
            <person name="Ohkuma M."/>
        </authorList>
    </citation>
    <scope>NUCLEOTIDE SEQUENCE</scope>
    <source>
        <strain evidence="1">JCM 4646</strain>
    </source>
</reference>
<reference evidence="1" key="1">
    <citation type="journal article" date="2014" name="Int. J. Syst. Evol. Microbiol.">
        <title>Complete genome sequence of Corynebacterium casei LMG S-19264T (=DSM 44701T), isolated from a smear-ripened cheese.</title>
        <authorList>
            <consortium name="US DOE Joint Genome Institute (JGI-PGF)"/>
            <person name="Walter F."/>
            <person name="Albersmeier A."/>
            <person name="Kalinowski J."/>
            <person name="Ruckert C."/>
        </authorList>
    </citation>
    <scope>NUCLEOTIDE SEQUENCE</scope>
    <source>
        <strain evidence="1">JCM 4646</strain>
    </source>
</reference>
<dbReference type="AlphaFoldDB" id="A0A919FFR2"/>
<organism evidence="1 2">
    <name type="scientific">Kitasatospora indigofera</name>
    <dbReference type="NCBI Taxonomy" id="67307"/>
    <lineage>
        <taxon>Bacteria</taxon>
        <taxon>Bacillati</taxon>
        <taxon>Actinomycetota</taxon>
        <taxon>Actinomycetes</taxon>
        <taxon>Kitasatosporales</taxon>
        <taxon>Streptomycetaceae</taxon>
        <taxon>Kitasatospora</taxon>
    </lineage>
</organism>
<proteinExistence type="predicted"/>
<comment type="caution">
    <text evidence="1">The sequence shown here is derived from an EMBL/GenBank/DDBJ whole genome shotgun (WGS) entry which is preliminary data.</text>
</comment>
<dbReference type="EMBL" id="BNBO01000005">
    <property type="protein sequence ID" value="GHH64081.1"/>
    <property type="molecule type" value="Genomic_DNA"/>
</dbReference>
<evidence type="ECO:0000313" key="2">
    <source>
        <dbReference type="Proteomes" id="UP000617734"/>
    </source>
</evidence>
<name>A0A919FFR2_9ACTN</name>
<evidence type="ECO:0000313" key="1">
    <source>
        <dbReference type="EMBL" id="GHH64081.1"/>
    </source>
</evidence>
<dbReference type="Proteomes" id="UP000617734">
    <property type="component" value="Unassembled WGS sequence"/>
</dbReference>
<accession>A0A919FFR2</accession>
<protein>
    <submittedName>
        <fullName evidence="1">Uncharacterized protein</fullName>
    </submittedName>
</protein>
<gene>
    <name evidence="1" type="ORF">GCM10018781_14540</name>
</gene>
<sequence length="76" mass="8337">MKSTTGPEPCRPRPGETIAVVPPDWEITDPAAPRCRGEVVDVVGDLVTVRVLGHLRLRRVHQVAAWSGEEQEEGAR</sequence>